<dbReference type="EMBL" id="AAOW01000012">
    <property type="protein sequence ID" value="EAR60915.1"/>
    <property type="molecule type" value="Genomic_DNA"/>
</dbReference>
<proteinExistence type="predicted"/>
<keyword evidence="2" id="KW-1133">Transmembrane helix</keyword>
<keyword evidence="4" id="KW-1185">Reference proteome</keyword>
<evidence type="ECO:0000313" key="4">
    <source>
        <dbReference type="Proteomes" id="UP000002171"/>
    </source>
</evidence>
<evidence type="ECO:0000256" key="2">
    <source>
        <dbReference type="SAM" id="Phobius"/>
    </source>
</evidence>
<keyword evidence="1" id="KW-0175">Coiled coil</keyword>
<protein>
    <submittedName>
        <fullName evidence="3">Uncharacterized protein</fullName>
    </submittedName>
</protein>
<name>A0A7U8C3P3_NEPCE</name>
<feature type="coiled-coil region" evidence="1">
    <location>
        <begin position="83"/>
        <end position="117"/>
    </location>
</feature>
<reference evidence="3 4" key="1">
    <citation type="submission" date="2006-02" db="EMBL/GenBank/DDBJ databases">
        <authorList>
            <person name="Pinhassi J."/>
            <person name="Pedros-Alio C."/>
            <person name="Ferriera S."/>
            <person name="Johnson J."/>
            <person name="Kravitz S."/>
            <person name="Halpern A."/>
            <person name="Remington K."/>
            <person name="Beeson K."/>
            <person name="Tran B."/>
            <person name="Rogers Y.-H."/>
            <person name="Friedman R."/>
            <person name="Venter J.C."/>
        </authorList>
    </citation>
    <scope>NUCLEOTIDE SEQUENCE [LARGE SCALE GENOMIC DNA]</scope>
    <source>
        <strain evidence="3 4">MED92</strain>
    </source>
</reference>
<feature type="transmembrane region" description="Helical" evidence="2">
    <location>
        <begin position="6"/>
        <end position="28"/>
    </location>
</feature>
<accession>A0A7U8C3P3</accession>
<comment type="caution">
    <text evidence="3">The sequence shown here is derived from an EMBL/GenBank/DDBJ whole genome shotgun (WGS) entry which is preliminary data.</text>
</comment>
<evidence type="ECO:0000256" key="1">
    <source>
        <dbReference type="SAM" id="Coils"/>
    </source>
</evidence>
<organism evidence="3 4">
    <name type="scientific">Neptuniibacter caesariensis</name>
    <dbReference type="NCBI Taxonomy" id="207954"/>
    <lineage>
        <taxon>Bacteria</taxon>
        <taxon>Pseudomonadati</taxon>
        <taxon>Pseudomonadota</taxon>
        <taxon>Gammaproteobacteria</taxon>
        <taxon>Oceanospirillales</taxon>
        <taxon>Oceanospirillaceae</taxon>
        <taxon>Neptuniibacter</taxon>
    </lineage>
</organism>
<evidence type="ECO:0000313" key="3">
    <source>
        <dbReference type="EMBL" id="EAR60915.1"/>
    </source>
</evidence>
<dbReference type="Proteomes" id="UP000002171">
    <property type="component" value="Unassembled WGS sequence"/>
</dbReference>
<dbReference type="RefSeq" id="WP_007022401.1">
    <property type="nucleotide sequence ID" value="NZ_CH724127.1"/>
</dbReference>
<dbReference type="AlphaFoldDB" id="A0A7U8C3P3"/>
<gene>
    <name evidence="3" type="ORF">MED92_01911</name>
</gene>
<sequence length="259" mass="28894">MQTKKLIIIAVVVPVVLAAVGIGGYLIYNEMQGQHEQNLKDLEKFGFTVLPSNTYSESTGELGTKQLPATFAQDKLTPTQKVIKGLMADNEALLDEQKELNKKIDSLKAEIAALEEYKKLNEHFAPLTIAEEVAAVEKQLKQLLIDMPDARRFSNLQIEAMSAAAGNEYKKFIGGKRLILSEMEREGLVKDYMPEFSFCIGDGIEIAANSPREERLITSYFRRPADSPLPINLKADLDVVVKPCQTALYERLASYDKPI</sequence>
<dbReference type="OrthoDB" id="6087362at2"/>
<keyword evidence="2" id="KW-0472">Membrane</keyword>
<keyword evidence="2" id="KW-0812">Transmembrane</keyword>